<accession>A0A7Y9LMS4</accession>
<dbReference type="CDD" id="cd07400">
    <property type="entry name" value="MPP_1"/>
    <property type="match status" value="1"/>
</dbReference>
<feature type="domain" description="Calcineurin-like phosphoesterase" evidence="5">
    <location>
        <begin position="4"/>
        <end position="191"/>
    </location>
</feature>
<keyword evidence="7" id="KW-1185">Reference proteome</keyword>
<evidence type="ECO:0000313" key="7">
    <source>
        <dbReference type="Proteomes" id="UP000542125"/>
    </source>
</evidence>
<evidence type="ECO:0000256" key="3">
    <source>
        <dbReference type="ARBA" id="ARBA00023004"/>
    </source>
</evidence>
<dbReference type="InterPro" id="IPR004843">
    <property type="entry name" value="Calcineurin-like_PHP"/>
</dbReference>
<evidence type="ECO:0000256" key="2">
    <source>
        <dbReference type="ARBA" id="ARBA00022801"/>
    </source>
</evidence>
<dbReference type="SUPFAM" id="SSF56300">
    <property type="entry name" value="Metallo-dependent phosphatases"/>
    <property type="match status" value="1"/>
</dbReference>
<dbReference type="InterPro" id="IPR050884">
    <property type="entry name" value="CNP_phosphodiesterase-III"/>
</dbReference>
<dbReference type="GO" id="GO:0046872">
    <property type="term" value="F:metal ion binding"/>
    <property type="evidence" value="ECO:0007669"/>
    <property type="project" value="UniProtKB-KW"/>
</dbReference>
<keyword evidence="2" id="KW-0378">Hydrolase</keyword>
<dbReference type="PANTHER" id="PTHR42988:SF2">
    <property type="entry name" value="CYCLIC NUCLEOTIDE PHOSPHODIESTERASE CBUA0032-RELATED"/>
    <property type="match status" value="1"/>
</dbReference>
<proteinExistence type="inferred from homology"/>
<evidence type="ECO:0000259" key="5">
    <source>
        <dbReference type="Pfam" id="PF00149"/>
    </source>
</evidence>
<dbReference type="Proteomes" id="UP000542125">
    <property type="component" value="Unassembled WGS sequence"/>
</dbReference>
<keyword evidence="3" id="KW-0408">Iron</keyword>
<organism evidence="6 7">
    <name type="scientific">Pigmentiphaga litoralis</name>
    <dbReference type="NCBI Taxonomy" id="516702"/>
    <lineage>
        <taxon>Bacteria</taxon>
        <taxon>Pseudomonadati</taxon>
        <taxon>Pseudomonadota</taxon>
        <taxon>Betaproteobacteria</taxon>
        <taxon>Burkholderiales</taxon>
        <taxon>Alcaligenaceae</taxon>
        <taxon>Pigmentiphaga</taxon>
    </lineage>
</organism>
<comment type="caution">
    <text evidence="6">The sequence shown here is derived from an EMBL/GenBank/DDBJ whole genome shotgun (WGS) entry which is preliminary data.</text>
</comment>
<sequence length="274" mass="29542">MTVVLQVSDPHFGTEKPDVVEALLRLAHTLDPDVLLMSGDITQRAKRSEFAAAKAFVDRVGARQVIAIPGNHDIPLFNLFARAVSPYGHYQEVFPGTLEPVYSSPDLLLIGVNSTRNYRHEDGTVSAEQIARVSAALMKRRPGQLGIVVAHHPVHVLSPQDGKNLLHGHRAALGTWVLAGADLVLGGHIHLPFVRPVNDAMPGLGRDAWVVQAGTAVSTRTRANAPNSVNVIRYSPAADAGRCAIERWDCVDASQGFTQVDQILVNPCRGARSS</sequence>
<name>A0A7Y9LMS4_9BURK</name>
<dbReference type="Gene3D" id="3.60.21.10">
    <property type="match status" value="1"/>
</dbReference>
<dbReference type="InterPro" id="IPR029052">
    <property type="entry name" value="Metallo-depent_PP-like"/>
</dbReference>
<protein>
    <submittedName>
        <fullName evidence="6">3',5'-cyclic AMP phosphodiesterase CpdA</fullName>
    </submittedName>
</protein>
<evidence type="ECO:0000256" key="1">
    <source>
        <dbReference type="ARBA" id="ARBA00022723"/>
    </source>
</evidence>
<dbReference type="GO" id="GO:0016787">
    <property type="term" value="F:hydrolase activity"/>
    <property type="evidence" value="ECO:0007669"/>
    <property type="project" value="UniProtKB-KW"/>
</dbReference>
<reference evidence="6 7" key="1">
    <citation type="submission" date="2020-07" db="EMBL/GenBank/DDBJ databases">
        <title>Genomic Encyclopedia of Type Strains, Phase IV (KMG-V): Genome sequencing to study the core and pangenomes of soil and plant-associated prokaryotes.</title>
        <authorList>
            <person name="Whitman W."/>
        </authorList>
    </citation>
    <scope>NUCLEOTIDE SEQUENCE [LARGE SCALE GENOMIC DNA]</scope>
    <source>
        <strain evidence="6 7">SAS40</strain>
    </source>
</reference>
<dbReference type="AlphaFoldDB" id="A0A7Y9LMS4"/>
<dbReference type="EMBL" id="JACBYR010000001">
    <property type="protein sequence ID" value="NYE82423.1"/>
    <property type="molecule type" value="Genomic_DNA"/>
</dbReference>
<dbReference type="Pfam" id="PF00149">
    <property type="entry name" value="Metallophos"/>
    <property type="match status" value="1"/>
</dbReference>
<evidence type="ECO:0000256" key="4">
    <source>
        <dbReference type="ARBA" id="ARBA00025742"/>
    </source>
</evidence>
<dbReference type="PANTHER" id="PTHR42988">
    <property type="entry name" value="PHOSPHOHYDROLASE"/>
    <property type="match status" value="1"/>
</dbReference>
<keyword evidence="1" id="KW-0479">Metal-binding</keyword>
<comment type="similarity">
    <text evidence="4">Belongs to the cyclic nucleotide phosphodiesterase class-III family.</text>
</comment>
<gene>
    <name evidence="6" type="ORF">FHW18_001694</name>
</gene>
<dbReference type="RefSeq" id="WP_179585305.1">
    <property type="nucleotide sequence ID" value="NZ_JACBYR010000001.1"/>
</dbReference>
<evidence type="ECO:0000313" key="6">
    <source>
        <dbReference type="EMBL" id="NYE82423.1"/>
    </source>
</evidence>